<evidence type="ECO:0000256" key="1">
    <source>
        <dbReference type="SAM" id="MobiDB-lite"/>
    </source>
</evidence>
<sequence length="57" mass="6634">MGGRISATRGDQIPLWFEKDSSPEKERMGDRISATRGDHIPLWFEDRMGDWILMSPR</sequence>
<evidence type="ECO:0000313" key="3">
    <source>
        <dbReference type="Proteomes" id="UP000017836"/>
    </source>
</evidence>
<dbReference type="Gramene" id="ERN18412">
    <property type="protein sequence ID" value="ERN18412"/>
    <property type="gene ID" value="AMTR_s01342p00005150"/>
</dbReference>
<dbReference type="Proteomes" id="UP000017836">
    <property type="component" value="Unassembled WGS sequence"/>
</dbReference>
<feature type="compositionally biased region" description="Basic and acidic residues" evidence="1">
    <location>
        <begin position="17"/>
        <end position="30"/>
    </location>
</feature>
<accession>U5DAG0</accession>
<feature type="non-terminal residue" evidence="2">
    <location>
        <position position="57"/>
    </location>
</feature>
<gene>
    <name evidence="2" type="ORF">AMTR_s01342p00005150</name>
</gene>
<keyword evidence="3" id="KW-1185">Reference proteome</keyword>
<name>U5DAG0_AMBTC</name>
<protein>
    <submittedName>
        <fullName evidence="2">Uncharacterized protein</fullName>
    </submittedName>
</protein>
<dbReference type="EMBL" id="KI392190">
    <property type="protein sequence ID" value="ERN18412.1"/>
    <property type="molecule type" value="Genomic_DNA"/>
</dbReference>
<feature type="region of interest" description="Disordered" evidence="1">
    <location>
        <begin position="1"/>
        <end position="32"/>
    </location>
</feature>
<evidence type="ECO:0000313" key="2">
    <source>
        <dbReference type="EMBL" id="ERN18412.1"/>
    </source>
</evidence>
<organism evidence="2 3">
    <name type="scientific">Amborella trichopoda</name>
    <dbReference type="NCBI Taxonomy" id="13333"/>
    <lineage>
        <taxon>Eukaryota</taxon>
        <taxon>Viridiplantae</taxon>
        <taxon>Streptophyta</taxon>
        <taxon>Embryophyta</taxon>
        <taxon>Tracheophyta</taxon>
        <taxon>Spermatophyta</taxon>
        <taxon>Magnoliopsida</taxon>
        <taxon>Amborellales</taxon>
        <taxon>Amborellaceae</taxon>
        <taxon>Amborella</taxon>
    </lineage>
</organism>
<dbReference type="HOGENOM" id="CLU_3002586_0_0_1"/>
<proteinExistence type="predicted"/>
<dbReference type="AlphaFoldDB" id="U5DAG0"/>
<reference evidence="3" key="1">
    <citation type="journal article" date="2013" name="Science">
        <title>The Amborella genome and the evolution of flowering plants.</title>
        <authorList>
            <consortium name="Amborella Genome Project"/>
        </authorList>
    </citation>
    <scope>NUCLEOTIDE SEQUENCE [LARGE SCALE GENOMIC DNA]</scope>
</reference>